<keyword evidence="6 8" id="KW-1133">Transmembrane helix</keyword>
<dbReference type="EMBL" id="SMAJ01000002">
    <property type="protein sequence ID" value="TCT10225.1"/>
    <property type="molecule type" value="Genomic_DNA"/>
</dbReference>
<dbReference type="PANTHER" id="PTHR42929">
    <property type="entry name" value="INNER MEMBRANE ABC TRANSPORTER PERMEASE PROTEIN YDCU-RELATED-RELATED"/>
    <property type="match status" value="1"/>
</dbReference>
<dbReference type="GO" id="GO:0005886">
    <property type="term" value="C:plasma membrane"/>
    <property type="evidence" value="ECO:0007669"/>
    <property type="project" value="UniProtKB-SubCell"/>
</dbReference>
<accession>A0A4R3MF65</accession>
<feature type="domain" description="ABC transmembrane type-1" evidence="9">
    <location>
        <begin position="60"/>
        <end position="268"/>
    </location>
</feature>
<feature type="transmembrane region" description="Helical" evidence="8">
    <location>
        <begin position="7"/>
        <end position="32"/>
    </location>
</feature>
<comment type="caution">
    <text evidence="10">The sequence shown here is derived from an EMBL/GenBank/DDBJ whole genome shotgun (WGS) entry which is preliminary data.</text>
</comment>
<keyword evidence="3 8" id="KW-0813">Transport</keyword>
<evidence type="ECO:0000256" key="3">
    <source>
        <dbReference type="ARBA" id="ARBA00022448"/>
    </source>
</evidence>
<evidence type="ECO:0000256" key="2">
    <source>
        <dbReference type="ARBA" id="ARBA00007069"/>
    </source>
</evidence>
<keyword evidence="7 8" id="KW-0472">Membrane</keyword>
<dbReference type="InterPro" id="IPR000515">
    <property type="entry name" value="MetI-like"/>
</dbReference>
<dbReference type="Pfam" id="PF00528">
    <property type="entry name" value="BPD_transp_1"/>
    <property type="match status" value="1"/>
</dbReference>
<sequence>MNIDRRLALMLLAAPVLFILAFFAVPFGVVVLESLHTSGGAWGMSQYVKLFSSWFYLETLWFTFKIALWVTVASFLIGYPLAYYMTRIVTSRWLRRLLYIIVITPLFTSNIVRSFGWMILLGRRGLVNDTLLATGLIDQPLQLLSNELSIIIGMTYIMTPFMVLTITAVLQNIDTTLEVAARDLGANWLTTFTKVTFPLSLPGVVAGTLIVFTLTVSAYVTPSILSGGKKTVMSMLIFQQYASIFDFRFGATLSVTLLITTLLLITLYRLAGKPCARKPEQGIAT</sequence>
<evidence type="ECO:0000313" key="11">
    <source>
        <dbReference type="Proteomes" id="UP000295525"/>
    </source>
</evidence>
<dbReference type="GO" id="GO:0055085">
    <property type="term" value="P:transmembrane transport"/>
    <property type="evidence" value="ECO:0007669"/>
    <property type="project" value="InterPro"/>
</dbReference>
<feature type="transmembrane region" description="Helical" evidence="8">
    <location>
        <begin position="97"/>
        <end position="120"/>
    </location>
</feature>
<evidence type="ECO:0000256" key="6">
    <source>
        <dbReference type="ARBA" id="ARBA00022989"/>
    </source>
</evidence>
<dbReference type="AlphaFoldDB" id="A0A4R3MF65"/>
<evidence type="ECO:0000259" key="9">
    <source>
        <dbReference type="PROSITE" id="PS50928"/>
    </source>
</evidence>
<dbReference type="Proteomes" id="UP000295525">
    <property type="component" value="Unassembled WGS sequence"/>
</dbReference>
<evidence type="ECO:0000256" key="8">
    <source>
        <dbReference type="RuleBase" id="RU363032"/>
    </source>
</evidence>
<dbReference type="SUPFAM" id="SSF161098">
    <property type="entry name" value="MetI-like"/>
    <property type="match status" value="1"/>
</dbReference>
<gene>
    <name evidence="10" type="ORF">EDC26_102181</name>
</gene>
<proteinExistence type="inferred from homology"/>
<keyword evidence="4" id="KW-1003">Cell membrane</keyword>
<dbReference type="Gene3D" id="1.10.3720.10">
    <property type="entry name" value="MetI-like"/>
    <property type="match status" value="1"/>
</dbReference>
<feature type="transmembrane region" description="Helical" evidence="8">
    <location>
        <begin position="204"/>
        <end position="225"/>
    </location>
</feature>
<dbReference type="RefSeq" id="WP_132579823.1">
    <property type="nucleotide sequence ID" value="NZ_SMAJ01000002.1"/>
</dbReference>
<evidence type="ECO:0000313" key="10">
    <source>
        <dbReference type="EMBL" id="TCT10225.1"/>
    </source>
</evidence>
<evidence type="ECO:0000256" key="5">
    <source>
        <dbReference type="ARBA" id="ARBA00022692"/>
    </source>
</evidence>
<evidence type="ECO:0000256" key="1">
    <source>
        <dbReference type="ARBA" id="ARBA00004651"/>
    </source>
</evidence>
<feature type="transmembrane region" description="Helical" evidence="8">
    <location>
        <begin position="148"/>
        <end position="170"/>
    </location>
</feature>
<dbReference type="InterPro" id="IPR035906">
    <property type="entry name" value="MetI-like_sf"/>
</dbReference>
<feature type="transmembrane region" description="Helical" evidence="8">
    <location>
        <begin position="245"/>
        <end position="268"/>
    </location>
</feature>
<dbReference type="CDD" id="cd06261">
    <property type="entry name" value="TM_PBP2"/>
    <property type="match status" value="1"/>
</dbReference>
<name>A0A4R3MF65_9BURK</name>
<feature type="transmembrane region" description="Helical" evidence="8">
    <location>
        <begin position="66"/>
        <end position="85"/>
    </location>
</feature>
<comment type="subcellular location">
    <subcellularLocation>
        <location evidence="1 8">Cell membrane</location>
        <topology evidence="1 8">Multi-pass membrane protein</topology>
    </subcellularLocation>
</comment>
<reference evidence="10 11" key="1">
    <citation type="submission" date="2019-03" db="EMBL/GenBank/DDBJ databases">
        <title>Genomic Encyclopedia of Type Strains, Phase IV (KMG-IV): sequencing the most valuable type-strain genomes for metagenomic binning, comparative biology and taxonomic classification.</title>
        <authorList>
            <person name="Goeker M."/>
        </authorList>
    </citation>
    <scope>NUCLEOTIDE SEQUENCE [LARGE SCALE GENOMIC DNA]</scope>
    <source>
        <strain evidence="10 11">DSM 24591</strain>
    </source>
</reference>
<evidence type="ECO:0000256" key="7">
    <source>
        <dbReference type="ARBA" id="ARBA00023136"/>
    </source>
</evidence>
<dbReference type="OrthoDB" id="9156191at2"/>
<keyword evidence="11" id="KW-1185">Reference proteome</keyword>
<comment type="similarity">
    <text evidence="2">Belongs to the binding-protein-dependent transport system permease family. CysTW subfamily.</text>
</comment>
<keyword evidence="5 8" id="KW-0812">Transmembrane</keyword>
<dbReference type="PANTHER" id="PTHR42929:SF5">
    <property type="entry name" value="ABC TRANSPORTER PERMEASE PROTEIN"/>
    <property type="match status" value="1"/>
</dbReference>
<organism evidence="10 11">
    <name type="scientific">Paralcaligenes ureilyticus</name>
    <dbReference type="NCBI Taxonomy" id="627131"/>
    <lineage>
        <taxon>Bacteria</taxon>
        <taxon>Pseudomonadati</taxon>
        <taxon>Pseudomonadota</taxon>
        <taxon>Betaproteobacteria</taxon>
        <taxon>Burkholderiales</taxon>
        <taxon>Alcaligenaceae</taxon>
        <taxon>Paralcaligenes</taxon>
    </lineage>
</organism>
<dbReference type="PROSITE" id="PS50928">
    <property type="entry name" value="ABC_TM1"/>
    <property type="match status" value="1"/>
</dbReference>
<evidence type="ECO:0000256" key="4">
    <source>
        <dbReference type="ARBA" id="ARBA00022475"/>
    </source>
</evidence>
<protein>
    <submittedName>
        <fullName evidence="10">Putative spermidine/putrescine transport system permease protein</fullName>
    </submittedName>
</protein>